<dbReference type="HOGENOM" id="CLU_573889_0_0_1"/>
<accession>J6EYM6</accession>
<dbReference type="AlphaFoldDB" id="J6EYM6"/>
<dbReference type="GO" id="GO:0006351">
    <property type="term" value="P:DNA-templated transcription"/>
    <property type="evidence" value="ECO:0007669"/>
    <property type="project" value="InterPro"/>
</dbReference>
<dbReference type="InterPro" id="IPR007219">
    <property type="entry name" value="XnlR_reg_dom"/>
</dbReference>
<dbReference type="InterPro" id="IPR050797">
    <property type="entry name" value="Carb_Metab_Trans_Reg"/>
</dbReference>
<proteinExistence type="predicted"/>
<dbReference type="GO" id="GO:0003677">
    <property type="term" value="F:DNA binding"/>
    <property type="evidence" value="ECO:0007669"/>
    <property type="project" value="InterPro"/>
</dbReference>
<dbReference type="Pfam" id="PF04082">
    <property type="entry name" value="Fungal_trans"/>
    <property type="match status" value="1"/>
</dbReference>
<evidence type="ECO:0000259" key="3">
    <source>
        <dbReference type="SMART" id="SM00906"/>
    </source>
</evidence>
<feature type="compositionally biased region" description="Acidic residues" evidence="2">
    <location>
        <begin position="47"/>
        <end position="56"/>
    </location>
</feature>
<dbReference type="GeneID" id="25984597"/>
<dbReference type="Proteomes" id="UP000002748">
    <property type="component" value="Unassembled WGS sequence"/>
</dbReference>
<reference evidence="4 5" key="1">
    <citation type="journal article" date="2012" name="Eukaryot. Cell">
        <title>Draft genome sequence of CBS 2479, the standard type strain of Trichosporon asahii.</title>
        <authorList>
            <person name="Yang R.Y."/>
            <person name="Li H.T."/>
            <person name="Zhu H."/>
            <person name="Zhou G.P."/>
            <person name="Wang M."/>
            <person name="Wang L."/>
        </authorList>
    </citation>
    <scope>NUCLEOTIDE SEQUENCE [LARGE SCALE GENOMIC DNA]</scope>
    <source>
        <strain evidence="5">ATCC 90039 / CBS 2479 / JCM 2466 / KCTC 7840 / NCYC 2677 / UAMH 7654</strain>
    </source>
</reference>
<evidence type="ECO:0000313" key="5">
    <source>
        <dbReference type="Proteomes" id="UP000002748"/>
    </source>
</evidence>
<organism evidence="4 5">
    <name type="scientific">Trichosporon asahii var. asahii (strain ATCC 90039 / CBS 2479 / JCM 2466 / KCTC 7840 / NBRC 103889/ NCYC 2677 / UAMH 7654)</name>
    <name type="common">Yeast</name>
    <dbReference type="NCBI Taxonomy" id="1186058"/>
    <lineage>
        <taxon>Eukaryota</taxon>
        <taxon>Fungi</taxon>
        <taxon>Dikarya</taxon>
        <taxon>Basidiomycota</taxon>
        <taxon>Agaricomycotina</taxon>
        <taxon>Tremellomycetes</taxon>
        <taxon>Trichosporonales</taxon>
        <taxon>Trichosporonaceae</taxon>
        <taxon>Trichosporon</taxon>
    </lineage>
</organism>
<gene>
    <name evidence="4" type="ORF">A1Q1_01083</name>
</gene>
<dbReference type="GO" id="GO:0008270">
    <property type="term" value="F:zinc ion binding"/>
    <property type="evidence" value="ECO:0007669"/>
    <property type="project" value="InterPro"/>
</dbReference>
<dbReference type="RefSeq" id="XP_014180839.1">
    <property type="nucleotide sequence ID" value="XM_014325364.1"/>
</dbReference>
<feature type="compositionally biased region" description="Pro residues" evidence="2">
    <location>
        <begin position="15"/>
        <end position="28"/>
    </location>
</feature>
<evidence type="ECO:0000256" key="2">
    <source>
        <dbReference type="SAM" id="MobiDB-lite"/>
    </source>
</evidence>
<dbReference type="PANTHER" id="PTHR31668">
    <property type="entry name" value="GLUCOSE TRANSPORT TRANSCRIPTION REGULATOR RGT1-RELATED-RELATED"/>
    <property type="match status" value="1"/>
</dbReference>
<dbReference type="KEGG" id="tasa:A1Q1_01083"/>
<evidence type="ECO:0000313" key="4">
    <source>
        <dbReference type="EMBL" id="EJT49769.1"/>
    </source>
</evidence>
<sequence length="476" mass="52299">MAPTSRKRRRNSPPLAIPVPPSLRPPAEPAAAGPSSMTRTAPTEDPSSLEDDADDEESHFVGTGVFSSLILPSSRVSSAFTREGILSFRQVSTDEQHPAYFIKHPSFLYGRAPNSGQDAFRTACALVPEVTAERAIEALVRITLPAFPFIDGERLVASTRTSPRYALLTGIMAHCTSYLPDIAPLRKELWAQALLGLEDEYRQPRLRTLQLAILVLCSRPSENAGQCEIGLGRAAGAAQLLGLHIDPTFWTLPDWEKSIRRRIWWSLVVHDKWRALLYGRPCQETHNVRIPEVEGDSRDARLSMLSFVAECHLTEIVDRVVFVDAAIHRAGEMCKDAFAYAATLAPEAHEAWSPYASLHISNSISFALQLILKGNTALLPFVTDFFAHVVSRCNETHWDVLESALKRSATLLLIASRQVPELQETYRAVQVCLGLDTVNQESPLSLEALLAPLGDLGDLSWLDGALLGALGDASLL</sequence>
<dbReference type="EMBL" id="ALBS01000157">
    <property type="protein sequence ID" value="EJT49769.1"/>
    <property type="molecule type" value="Genomic_DNA"/>
</dbReference>
<name>J6EYM6_TRIAS</name>
<dbReference type="SMART" id="SM00906">
    <property type="entry name" value="Fungal_trans"/>
    <property type="match status" value="1"/>
</dbReference>
<dbReference type="VEuPathDB" id="FungiDB:A1Q1_01083"/>
<feature type="domain" description="Xylanolytic transcriptional activator regulatory" evidence="3">
    <location>
        <begin position="227"/>
        <end position="297"/>
    </location>
</feature>
<comment type="caution">
    <text evidence="4">The sequence shown here is derived from an EMBL/GenBank/DDBJ whole genome shotgun (WGS) entry which is preliminary data.</text>
</comment>
<feature type="region of interest" description="Disordered" evidence="2">
    <location>
        <begin position="1"/>
        <end position="56"/>
    </location>
</feature>
<dbReference type="OrthoDB" id="2123952at2759"/>
<evidence type="ECO:0000256" key="1">
    <source>
        <dbReference type="ARBA" id="ARBA00023242"/>
    </source>
</evidence>
<keyword evidence="1" id="KW-0539">Nucleus</keyword>
<protein>
    <recommendedName>
        <fullName evidence="3">Xylanolytic transcriptional activator regulatory domain-containing protein</fullName>
    </recommendedName>
</protein>
<dbReference type="CDD" id="cd12148">
    <property type="entry name" value="fungal_TF_MHR"/>
    <property type="match status" value="1"/>
</dbReference>
<feature type="compositionally biased region" description="Basic residues" evidence="2">
    <location>
        <begin position="1"/>
        <end position="11"/>
    </location>
</feature>